<dbReference type="PROSITE" id="PS01180">
    <property type="entry name" value="CUB"/>
    <property type="match status" value="2"/>
</dbReference>
<proteinExistence type="predicted"/>
<feature type="transmembrane region" description="Helical" evidence="15">
    <location>
        <begin position="2526"/>
        <end position="2548"/>
    </location>
</feature>
<dbReference type="GO" id="GO:0016020">
    <property type="term" value="C:membrane"/>
    <property type="evidence" value="ECO:0007669"/>
    <property type="project" value="UniProtKB-SubCell"/>
</dbReference>
<dbReference type="GO" id="GO:0048513">
    <property type="term" value="P:animal organ development"/>
    <property type="evidence" value="ECO:0007669"/>
    <property type="project" value="UniProtKB-ARBA"/>
</dbReference>
<dbReference type="GeneTree" id="ENSGT00940000160262"/>
<feature type="domain" description="CUB" evidence="17">
    <location>
        <begin position="1226"/>
        <end position="1361"/>
    </location>
</feature>
<dbReference type="InterPro" id="IPR018097">
    <property type="entry name" value="EGF_Ca-bd_CS"/>
</dbReference>
<dbReference type="PROSITE" id="PS01248">
    <property type="entry name" value="EGF_LAM_1"/>
    <property type="match status" value="2"/>
</dbReference>
<dbReference type="FunFam" id="2.10.25.10:FF:000202">
    <property type="entry name" value="Multiple epidermal growth factor-like domains 8"/>
    <property type="match status" value="1"/>
</dbReference>
<evidence type="ECO:0000313" key="20">
    <source>
        <dbReference type="Ensembl" id="ENSEBUP00000013097.1"/>
    </source>
</evidence>
<dbReference type="SUPFAM" id="SSF117281">
    <property type="entry name" value="Kelch motif"/>
    <property type="match status" value="2"/>
</dbReference>
<dbReference type="InterPro" id="IPR000742">
    <property type="entry name" value="EGF"/>
</dbReference>
<dbReference type="InterPro" id="IPR024731">
    <property type="entry name" value="NELL2-like_EGF"/>
</dbReference>
<feature type="signal peptide" evidence="16">
    <location>
        <begin position="1"/>
        <end position="29"/>
    </location>
</feature>
<evidence type="ECO:0000256" key="15">
    <source>
        <dbReference type="SAM" id="Phobius"/>
    </source>
</evidence>
<keyword evidence="5 16" id="KW-0732">Signal</keyword>
<dbReference type="Gene3D" id="2.10.25.10">
    <property type="entry name" value="Laminin"/>
    <property type="match status" value="7"/>
</dbReference>
<dbReference type="Pfam" id="PF24981">
    <property type="entry name" value="Beta-prop_ATRN-LZTR1"/>
    <property type="match status" value="2"/>
</dbReference>
<accession>A0A8C4WV72</accession>
<evidence type="ECO:0000256" key="11">
    <source>
        <dbReference type="ARBA" id="ARBA00023180"/>
    </source>
</evidence>
<keyword evidence="12 14" id="KW-0424">Laminin EGF-like domain</keyword>
<evidence type="ECO:0000256" key="5">
    <source>
        <dbReference type="ARBA" id="ARBA00022729"/>
    </source>
</evidence>
<keyword evidence="3 13" id="KW-0245">EGF-like domain</keyword>
<dbReference type="PROSITE" id="PS01186">
    <property type="entry name" value="EGF_2"/>
    <property type="match status" value="3"/>
</dbReference>
<dbReference type="InterPro" id="IPR035914">
    <property type="entry name" value="Sperma_CUB_dom_sf"/>
</dbReference>
<evidence type="ECO:0008006" key="22">
    <source>
        <dbReference type="Google" id="ProtNLM"/>
    </source>
</evidence>
<dbReference type="PROSITE" id="PS01187">
    <property type="entry name" value="EGF_CA"/>
    <property type="match status" value="1"/>
</dbReference>
<feature type="disulfide bond" evidence="13">
    <location>
        <begin position="143"/>
        <end position="153"/>
    </location>
</feature>
<dbReference type="InterPro" id="IPR016201">
    <property type="entry name" value="PSI"/>
</dbReference>
<dbReference type="InterPro" id="IPR000152">
    <property type="entry name" value="EGF-type_Asp/Asn_hydroxyl_site"/>
</dbReference>
<dbReference type="Proteomes" id="UP000694388">
    <property type="component" value="Unplaced"/>
</dbReference>
<dbReference type="PROSITE" id="PS00010">
    <property type="entry name" value="ASX_HYDROXYL"/>
    <property type="match status" value="2"/>
</dbReference>
<feature type="chain" id="PRO_5044680638" description="Multiple epidermal growth factor-like domains protein 8" evidence="16">
    <location>
        <begin position="30"/>
        <end position="2709"/>
    </location>
</feature>
<dbReference type="PROSITE" id="PS50027">
    <property type="entry name" value="EGF_LAM_2"/>
    <property type="match status" value="1"/>
</dbReference>
<sequence>MGVFILGEWISACGMKLLLLVALVVRTQGSDCRTKRVVLSAPSGNITDGKGNYSANGGCEWLIRAPSNEYIILKFTAMETECSYDFLFVYDGESYNSPLIASLSGNTFPDMLVARSGKMLMHLFSDANYNLAGFSASYFLSHCDRNCSDRGQCLSNGRCLCPPGWLGDVCEAASCILPTHYIPCSGHGKCLHTGLCECEGGEHIGTDCSLGLHGYSGVNQWHLISRPHPSFPARLGAAAVFLKATNSLYVFGGFTLNEVLGDLVKFNFTSNQWENYTPPISPEARYQHSLSAYLEGFVLFGGTRADGVLLSDLWLYSLESGNWSQLWAGSQDSPPRLASHAAAVVNDSIYIFGGRTSKERFSSELYKFNFTTALWEHIVPLGGRRKAVLGHSMIFCPDDRLLLVYGGHHPISTRFSSRAANMVVYHLDLQYWEVLESQKGPCVPEGRAFHTALHMGDYMVVYGGNVHTHSGEEKCYDDQVYFYNLRCHYWVENCNTTRHGHFKLIRGRFSHVAAVMNEKVMLVAGGYNGFVQGDLVAYKVLVDVIDNAYIPEFIATMGPQKIIQEHSCQGMHHLLHSCQSCLAFGQSYSVNSHGPFGWCVQLGRCLLFKDADKCYVNPEQNITGWWGDAATFVTSFEDCMMLDYPPGVHLMKYFQPRNNSQPDEVSISRTVSASIFPVFMTRVQANRLSTNVTALFRGFIHPLSVRTRLDESLKLFMVVRKVNARLWLSQTPNSTRDDTLQLISVKRSTPFIEDVATMIEHAPQLFPHLARGNRYLFIMEAQQDNISNQESNVELKWNGGPQFPHQEILPLFLEPFKSTNCQAHSTCLACLSDQGCGWCLSNAICMPRQRRLVNSWSCQERGKRNALLLRPNQCTLCLAHTDCHTCTQEGTCEWLKSELTCTRRGRFPDAIKHHSNCLPPCYLRGTCIECLSERSECAWCLSTNSCFPFSIYLAKYPHGECRNWQDSITSQDGCPDCHKLDTCRQCIGSFQCGWCGNVENPIIGRCLLGDYSGQAVGLGDCLFSPGGSEKAVVQWSYTSCPDVDECLLQMHNCHHNAICINTAESYVCQCRRGYEGDGVNYCNKTCYIECKHGYCSYAPEYKCVCDLGWTTNQSLANDTGVGCDVDCGCFLHSFCPVGLKHCIECKDWTTGPFCEFCKPGSYGNATSPAECKPCTCNGHEDASKGFCDMVSGTCYCAGHTDGIHCDHCEAGFYGDPRNGGQCYRECVGRIFTNSTQPAAFGFPRGPESPHNGRMFCLWVLSVFDEPSLLHSYSVTIELKIDVNLQCEKNYLYIFDDIPEFVGGTLSTNTLWRDNSLVDLFCQASSQTLTISPKSGIMAVYVEGSIMQDERPGNFNASYSVHTCSPKCSGSQICSNSSCTCPFGFAGTECEKLPCSNHCTERYGLGWCNRESMLCECEKGYFGIICNLKQNSSDVMWDFFMEFQNVQENGGFLSGFGQSFTKGSNNSLWVFGGSTLFQKTDSSLYWLDLQVRRWQRVVWSALSTWPDARYHHAAATLPASNSLLVVGGITQAGVQNDSWIFDMTSHEWIQADKVGFLPRIAGHTLTEGKELLLLIGGYSPEDGYNDKVFEYKMHDGRWCVLDCFGARPSGLYGHTTVYHTETNTFYVFGGQRRNSDYLAIQSLYILHYPSSTWTVMPPSQDSKLIPRYFHSAAIVQDTMVLFGGRNKETFGKGFFIYNIPCNAWVNTSALNSPALYSFFEIITPVLVTASGGDLIIAGTLKALDVTVIAQLHFPIDPCTMITDDQTCRQFGCSFDETSKNEIQSSCFRSINCSQRPSSSSPEHCYSLKSCNDCLTVQPLLNNGLRVCKWCANCALEYCTSSENECSMDNDCPLKRHEVENGSLCPEPHCEAFDCATCIAKTDCVWTRHLSTGGEMVMSVQPEHVWKCTRHLTFDHSIKPTTSLTCPQLCHSFSTCTTCLDSTGQETREGHCSWSSALQLCLSSSYSGIRCIGGSCGELFTDSSDNCPVACSAIMQCSACLKQSACGWCAIVGLNGAGKCKRGNLNGPHDEPCSIDQMPLHAYQNMFADHGLIGEAISLWAYKSCPPENECQSRHHDCDDTENCVDLIQGFQCICKAGYVFDGIIGKCKPVCKHGCGYGVCIHPDVCHCHFGYTGRNCSMECLCNKHSNCPNETSLTVCTECLNNTKGQQCELCKSMHVGSALNGEACEPCFTFCHGNSEICISHKQYDQALQDPRGFSLGKNKITKWVHEGPLKENAVCVNCQNNSQGDMCEGCAHGYFLLNGICTKCQCNGHSDICDRNDGTSCLCQNNTETSCLSSEAQKVEACWKHQCTLCKEAFLGIPTEGRHCYRKIAVGQEHCFDPYTQNNCYNEQIRNLRAGQALFFAIQPKFTNVDIRITIDITFGTVDLYISNSYSTFTVHGNRRDGKHEINIEAVFTSTSRTKQLFSRRQRDANNHTVGDAAPPNNIWAPKLLQLEQAKGLITFVKVKHQDTIVIIQNVQNRAVVTFPHEVHSLRTQTFYMIAFGAEGHSHSQGFLFFRQDQVHIDLFVFFSVFFSCFFLFLSACALLWKLKHYLQMHRERQQQIIEMSKMASRPFAKITVCMDFHTQLTAVPTWKRADSHFPRIYSHPHVPDVAPWNRKLLTPVTIKNSDGSRNRFRPGWLSLEPTGDGLAAVATVLMQLPGGSSTPCQVCLASALIAVRYGAQERTGHTQGSMMLCKTALSADNVSVY</sequence>
<dbReference type="Gene3D" id="2.120.10.80">
    <property type="entry name" value="Kelch-type beta propeller"/>
    <property type="match status" value="4"/>
</dbReference>
<evidence type="ECO:0000256" key="14">
    <source>
        <dbReference type="PROSITE-ProRule" id="PRU00460"/>
    </source>
</evidence>
<dbReference type="Pfam" id="PF12947">
    <property type="entry name" value="EGF_3"/>
    <property type="match status" value="2"/>
</dbReference>
<keyword evidence="8 15" id="KW-1133">Transmembrane helix</keyword>
<dbReference type="PROSITE" id="PS50026">
    <property type="entry name" value="EGF_3"/>
    <property type="match status" value="2"/>
</dbReference>
<dbReference type="SMART" id="SM00423">
    <property type="entry name" value="PSI"/>
    <property type="match status" value="7"/>
</dbReference>
<feature type="disulfide bond" evidence="14">
    <location>
        <begin position="1196"/>
        <end position="1205"/>
    </location>
</feature>
<dbReference type="SMART" id="SM00181">
    <property type="entry name" value="EGF"/>
    <property type="match status" value="9"/>
</dbReference>
<evidence type="ECO:0000259" key="19">
    <source>
        <dbReference type="PROSITE" id="PS50027"/>
    </source>
</evidence>
<dbReference type="PROSITE" id="PS00022">
    <property type="entry name" value="EGF_1"/>
    <property type="match status" value="2"/>
</dbReference>
<dbReference type="SMART" id="SM00179">
    <property type="entry name" value="EGF_CA"/>
    <property type="match status" value="3"/>
</dbReference>
<reference evidence="20" key="1">
    <citation type="submission" date="2025-05" db="UniProtKB">
        <authorList>
            <consortium name="Ensembl"/>
        </authorList>
    </citation>
    <scope>IDENTIFICATION</scope>
</reference>
<dbReference type="GO" id="GO:0048731">
    <property type="term" value="P:system development"/>
    <property type="evidence" value="ECO:0007669"/>
    <property type="project" value="UniProtKB-ARBA"/>
</dbReference>
<feature type="domain" description="EGF-like" evidence="18">
    <location>
        <begin position="139"/>
        <end position="171"/>
    </location>
</feature>
<dbReference type="GO" id="GO:0005509">
    <property type="term" value="F:calcium ion binding"/>
    <property type="evidence" value="ECO:0007669"/>
    <property type="project" value="InterPro"/>
</dbReference>
<evidence type="ECO:0000256" key="2">
    <source>
        <dbReference type="ARBA" id="ARBA00022441"/>
    </source>
</evidence>
<dbReference type="InterPro" id="IPR056863">
    <property type="entry name" value="LMN_ATRN_NET-like_EGF"/>
</dbReference>
<keyword evidence="6" id="KW-0677">Repeat</keyword>
<evidence type="ECO:0000256" key="16">
    <source>
        <dbReference type="SAM" id="SignalP"/>
    </source>
</evidence>
<dbReference type="SMART" id="SM00042">
    <property type="entry name" value="CUB"/>
    <property type="match status" value="1"/>
</dbReference>
<evidence type="ECO:0000256" key="10">
    <source>
        <dbReference type="ARBA" id="ARBA00023157"/>
    </source>
</evidence>
<dbReference type="Pfam" id="PF00053">
    <property type="entry name" value="EGF_laminin"/>
    <property type="match status" value="1"/>
</dbReference>
<dbReference type="CDD" id="cd00054">
    <property type="entry name" value="EGF_CA"/>
    <property type="match status" value="1"/>
</dbReference>
<evidence type="ECO:0000256" key="3">
    <source>
        <dbReference type="ARBA" id="ARBA00022536"/>
    </source>
</evidence>
<dbReference type="Ensembl" id="ENSEBUT00000013553.1">
    <property type="protein sequence ID" value="ENSEBUP00000012978.1"/>
    <property type="gene ID" value="ENSEBUG00000008175.1"/>
</dbReference>
<evidence type="ECO:0000313" key="21">
    <source>
        <dbReference type="Proteomes" id="UP000694388"/>
    </source>
</evidence>
<dbReference type="Pfam" id="PF24973">
    <property type="entry name" value="EGF_LMN_ATRN"/>
    <property type="match status" value="3"/>
</dbReference>
<dbReference type="Pfam" id="PF00431">
    <property type="entry name" value="CUB"/>
    <property type="match status" value="1"/>
</dbReference>
<dbReference type="SMART" id="SM00180">
    <property type="entry name" value="EGF_Lam"/>
    <property type="match status" value="4"/>
</dbReference>
<keyword evidence="4 15" id="KW-0812">Transmembrane</keyword>
<feature type="domain" description="EGF-like" evidence="18">
    <location>
        <begin position="1042"/>
        <end position="1083"/>
    </location>
</feature>
<dbReference type="FunFam" id="2.10.25.10:FF:000191">
    <property type="entry name" value="Multiple epidermal growth factor-like domains 8"/>
    <property type="match status" value="1"/>
</dbReference>
<dbReference type="PANTHER" id="PTHR46093:SF16">
    <property type="entry name" value="MULTIPLE EGF-LIKE-DOMAINS 8"/>
    <property type="match status" value="1"/>
</dbReference>
<dbReference type="InterPro" id="IPR002165">
    <property type="entry name" value="Plexin_repeat"/>
</dbReference>
<evidence type="ECO:0000256" key="8">
    <source>
        <dbReference type="ARBA" id="ARBA00022989"/>
    </source>
</evidence>
<dbReference type="Pfam" id="PF23106">
    <property type="entry name" value="EGF_Teneurin"/>
    <property type="match status" value="1"/>
</dbReference>
<comment type="subcellular location">
    <subcellularLocation>
        <location evidence="1">Membrane</location>
        <topology evidence="1">Single-pass type I membrane protein</topology>
    </subcellularLocation>
</comment>
<dbReference type="SUPFAM" id="SSF49854">
    <property type="entry name" value="Spermadhesin, CUB domain"/>
    <property type="match status" value="1"/>
</dbReference>
<protein>
    <recommendedName>
        <fullName evidence="22">Multiple epidermal growth factor-like domains protein 8</fullName>
    </recommendedName>
</protein>
<dbReference type="InterPro" id="IPR002049">
    <property type="entry name" value="LE_dom"/>
</dbReference>
<name>A0A8C4WV72_EPTBU</name>
<dbReference type="SUPFAM" id="SSF57196">
    <property type="entry name" value="EGF/Laminin"/>
    <property type="match status" value="3"/>
</dbReference>
<evidence type="ECO:0000256" key="6">
    <source>
        <dbReference type="ARBA" id="ARBA00022737"/>
    </source>
</evidence>
<dbReference type="Ensembl" id="ENSEBUT00000013673.1">
    <property type="protein sequence ID" value="ENSEBUP00000013097.1"/>
    <property type="gene ID" value="ENSEBUG00000008175.1"/>
</dbReference>
<keyword evidence="11" id="KW-0325">Glycoprotein</keyword>
<feature type="disulfide bond" evidence="14">
    <location>
        <begin position="1208"/>
        <end position="1222"/>
    </location>
</feature>
<keyword evidence="7" id="KW-0106">Calcium</keyword>
<dbReference type="InterPro" id="IPR001881">
    <property type="entry name" value="EGF-like_Ca-bd_dom"/>
</dbReference>
<dbReference type="PANTHER" id="PTHR46093">
    <property type="entry name" value="ACYL-COA-BINDING DOMAIN-CONTAINING PROTEIN 5"/>
    <property type="match status" value="1"/>
</dbReference>
<dbReference type="InterPro" id="IPR056737">
    <property type="entry name" value="Beta-prop_ATRN-MKLN-like"/>
</dbReference>
<dbReference type="Ensembl" id="ENSEBUT00000013476.1">
    <property type="protein sequence ID" value="ENSEBUP00000012900.1"/>
    <property type="gene ID" value="ENSEBUG00000008175.1"/>
</dbReference>
<dbReference type="CDD" id="cd00041">
    <property type="entry name" value="CUB"/>
    <property type="match status" value="1"/>
</dbReference>
<dbReference type="InterPro" id="IPR000859">
    <property type="entry name" value="CUB_dom"/>
</dbReference>
<keyword evidence="21" id="KW-1185">Reference proteome</keyword>
<feature type="domain" description="Laminin EGF-like" evidence="19">
    <location>
        <begin position="1174"/>
        <end position="1224"/>
    </location>
</feature>
<dbReference type="Gene3D" id="2.60.120.290">
    <property type="entry name" value="Spermadhesin, CUB domain"/>
    <property type="match status" value="1"/>
</dbReference>
<evidence type="ECO:0000256" key="1">
    <source>
        <dbReference type="ARBA" id="ARBA00004479"/>
    </source>
</evidence>
<evidence type="ECO:0000256" key="7">
    <source>
        <dbReference type="ARBA" id="ARBA00022837"/>
    </source>
</evidence>
<dbReference type="FunFam" id="2.10.25.10:FF:000532">
    <property type="entry name" value="Multiple epidermal growth factor-like domains 8"/>
    <property type="match status" value="1"/>
</dbReference>
<dbReference type="FunFam" id="2.60.120.290:FF:000023">
    <property type="entry name" value="Multiple epidermal growth factor-like domains 8"/>
    <property type="match status" value="1"/>
</dbReference>
<dbReference type="CDD" id="cd00055">
    <property type="entry name" value="EGF_Lam"/>
    <property type="match status" value="2"/>
</dbReference>
<keyword evidence="10 13" id="KW-1015">Disulfide bond</keyword>
<feature type="domain" description="CUB" evidence="17">
    <location>
        <begin position="13"/>
        <end position="141"/>
    </location>
</feature>
<evidence type="ECO:0000256" key="9">
    <source>
        <dbReference type="ARBA" id="ARBA00023136"/>
    </source>
</evidence>
<dbReference type="Pfam" id="PF01437">
    <property type="entry name" value="PSI"/>
    <property type="match status" value="1"/>
</dbReference>
<evidence type="ECO:0000256" key="13">
    <source>
        <dbReference type="PROSITE-ProRule" id="PRU00076"/>
    </source>
</evidence>
<evidence type="ECO:0000256" key="12">
    <source>
        <dbReference type="ARBA" id="ARBA00023292"/>
    </source>
</evidence>
<evidence type="ECO:0000259" key="17">
    <source>
        <dbReference type="PROSITE" id="PS01180"/>
    </source>
</evidence>
<organism evidence="20 21">
    <name type="scientific">Eptatretus burgeri</name>
    <name type="common">Inshore hagfish</name>
    <dbReference type="NCBI Taxonomy" id="7764"/>
    <lineage>
        <taxon>Eukaryota</taxon>
        <taxon>Metazoa</taxon>
        <taxon>Chordata</taxon>
        <taxon>Craniata</taxon>
        <taxon>Vertebrata</taxon>
        <taxon>Cyclostomata</taxon>
        <taxon>Myxini</taxon>
        <taxon>Myxiniformes</taxon>
        <taxon>Myxinidae</taxon>
        <taxon>Eptatretinae</taxon>
        <taxon>Eptatretus</taxon>
    </lineage>
</organism>
<evidence type="ECO:0000256" key="4">
    <source>
        <dbReference type="ARBA" id="ARBA00022692"/>
    </source>
</evidence>
<dbReference type="InterPro" id="IPR015915">
    <property type="entry name" value="Kelch-typ_b-propeller"/>
</dbReference>
<keyword evidence="9 15" id="KW-0472">Membrane</keyword>
<comment type="caution">
    <text evidence="13">Lacks conserved residue(s) required for the propagation of feature annotation.</text>
</comment>
<evidence type="ECO:0000259" key="18">
    <source>
        <dbReference type="PROSITE" id="PS50026"/>
    </source>
</evidence>
<keyword evidence="2" id="KW-0880">Kelch repeat</keyword>
<dbReference type="OMA" id="PVCQWCD"/>
<feature type="disulfide bond" evidence="13">
    <location>
        <begin position="161"/>
        <end position="170"/>
    </location>
</feature>